<dbReference type="AlphaFoldDB" id="A0A1Y5SMB8"/>
<dbReference type="EMBL" id="FWFW01000006">
    <property type="protein sequence ID" value="SLN43851.1"/>
    <property type="molecule type" value="Genomic_DNA"/>
</dbReference>
<dbReference type="STRING" id="658057.SAMN04488032_105230"/>
<gene>
    <name evidence="1" type="ORF">PAM7971_02096</name>
</gene>
<accession>A0A1Y5SMB8</accession>
<keyword evidence="2" id="KW-1185">Reference proteome</keyword>
<protein>
    <recommendedName>
        <fullName evidence="3">Prophage CP4-57 regulatory protein (AlpA)</fullName>
    </recommendedName>
</protein>
<reference evidence="1 2" key="1">
    <citation type="submission" date="2017-03" db="EMBL/GenBank/DDBJ databases">
        <authorList>
            <person name="Afonso C.L."/>
            <person name="Miller P.J."/>
            <person name="Scott M.A."/>
            <person name="Spackman E."/>
            <person name="Goraichik I."/>
            <person name="Dimitrov K.M."/>
            <person name="Suarez D.L."/>
            <person name="Swayne D.E."/>
        </authorList>
    </citation>
    <scope>NUCLEOTIDE SEQUENCE [LARGE SCALE GENOMIC DNA]</scope>
    <source>
        <strain evidence="1 2">CECT 7971</strain>
    </source>
</reference>
<evidence type="ECO:0000313" key="1">
    <source>
        <dbReference type="EMBL" id="SLN43851.1"/>
    </source>
</evidence>
<name>A0A1Y5SMB8_9RHOB</name>
<evidence type="ECO:0008006" key="3">
    <source>
        <dbReference type="Google" id="ProtNLM"/>
    </source>
</evidence>
<sequence>MTTLMWTTTDTAEALGMTASAFRSKKKALEADDFPKPVPVLSRYVAADVRAWVNLKSKFRNTSQFNLSNGDDISPEILIEDKGVNHENL</sequence>
<organism evidence="1 2">
    <name type="scientific">Pacificibacter marinus</name>
    <dbReference type="NCBI Taxonomy" id="658057"/>
    <lineage>
        <taxon>Bacteria</taxon>
        <taxon>Pseudomonadati</taxon>
        <taxon>Pseudomonadota</taxon>
        <taxon>Alphaproteobacteria</taxon>
        <taxon>Rhodobacterales</taxon>
        <taxon>Roseobacteraceae</taxon>
        <taxon>Pacificibacter</taxon>
    </lineage>
</organism>
<dbReference type="RefSeq" id="WP_139204559.1">
    <property type="nucleotide sequence ID" value="NZ_FNZV01000005.1"/>
</dbReference>
<evidence type="ECO:0000313" key="2">
    <source>
        <dbReference type="Proteomes" id="UP000193307"/>
    </source>
</evidence>
<dbReference type="Proteomes" id="UP000193307">
    <property type="component" value="Unassembled WGS sequence"/>
</dbReference>
<dbReference type="OrthoDB" id="7866257at2"/>
<proteinExistence type="predicted"/>